<keyword evidence="2" id="KW-1185">Reference proteome</keyword>
<dbReference type="HOGENOM" id="CLU_2528976_0_0_1"/>
<dbReference type="OrthoDB" id="10506184at2759"/>
<evidence type="ECO:0000313" key="1">
    <source>
        <dbReference type="EMBL" id="KIK37510.1"/>
    </source>
</evidence>
<sequence length="84" mass="9335">MVDDTARREFRQNLSAPASCKLSKCIILSMVASWKNRSAHHLHLSPVIEVLVWCCLSLDYSALRARTSLPLATGMISSMPVIHV</sequence>
<reference evidence="1 2" key="1">
    <citation type="submission" date="2014-04" db="EMBL/GenBank/DDBJ databases">
        <authorList>
            <consortium name="DOE Joint Genome Institute"/>
            <person name="Kuo A."/>
            <person name="Ruytinx J."/>
            <person name="Rineau F."/>
            <person name="Colpaert J."/>
            <person name="Kohler A."/>
            <person name="Nagy L.G."/>
            <person name="Floudas D."/>
            <person name="Copeland A."/>
            <person name="Barry K.W."/>
            <person name="Cichocki N."/>
            <person name="Veneault-Fourrey C."/>
            <person name="LaButti K."/>
            <person name="Lindquist E.A."/>
            <person name="Lipzen A."/>
            <person name="Lundell T."/>
            <person name="Morin E."/>
            <person name="Murat C."/>
            <person name="Sun H."/>
            <person name="Tunlid A."/>
            <person name="Henrissat B."/>
            <person name="Grigoriev I.V."/>
            <person name="Hibbett D.S."/>
            <person name="Martin F."/>
            <person name="Nordberg H.P."/>
            <person name="Cantor M.N."/>
            <person name="Hua S.X."/>
        </authorList>
    </citation>
    <scope>NUCLEOTIDE SEQUENCE [LARGE SCALE GENOMIC DNA]</scope>
    <source>
        <strain evidence="1 2">UH-Slu-Lm8-n1</strain>
    </source>
</reference>
<dbReference type="AlphaFoldDB" id="A0A0C9ZJB4"/>
<organism evidence="1 2">
    <name type="scientific">Suillus luteus UH-Slu-Lm8-n1</name>
    <dbReference type="NCBI Taxonomy" id="930992"/>
    <lineage>
        <taxon>Eukaryota</taxon>
        <taxon>Fungi</taxon>
        <taxon>Dikarya</taxon>
        <taxon>Basidiomycota</taxon>
        <taxon>Agaricomycotina</taxon>
        <taxon>Agaricomycetes</taxon>
        <taxon>Agaricomycetidae</taxon>
        <taxon>Boletales</taxon>
        <taxon>Suillineae</taxon>
        <taxon>Suillaceae</taxon>
        <taxon>Suillus</taxon>
    </lineage>
</organism>
<reference evidence="2" key="2">
    <citation type="submission" date="2015-01" db="EMBL/GenBank/DDBJ databases">
        <title>Evolutionary Origins and Diversification of the Mycorrhizal Mutualists.</title>
        <authorList>
            <consortium name="DOE Joint Genome Institute"/>
            <consortium name="Mycorrhizal Genomics Consortium"/>
            <person name="Kohler A."/>
            <person name="Kuo A."/>
            <person name="Nagy L.G."/>
            <person name="Floudas D."/>
            <person name="Copeland A."/>
            <person name="Barry K.W."/>
            <person name="Cichocki N."/>
            <person name="Veneault-Fourrey C."/>
            <person name="LaButti K."/>
            <person name="Lindquist E.A."/>
            <person name="Lipzen A."/>
            <person name="Lundell T."/>
            <person name="Morin E."/>
            <person name="Murat C."/>
            <person name="Riley R."/>
            <person name="Ohm R."/>
            <person name="Sun H."/>
            <person name="Tunlid A."/>
            <person name="Henrissat B."/>
            <person name="Grigoriev I.V."/>
            <person name="Hibbett D.S."/>
            <person name="Martin F."/>
        </authorList>
    </citation>
    <scope>NUCLEOTIDE SEQUENCE [LARGE SCALE GENOMIC DNA]</scope>
    <source>
        <strain evidence="2">UH-Slu-Lm8-n1</strain>
    </source>
</reference>
<protein>
    <submittedName>
        <fullName evidence="1">Uncharacterized protein</fullName>
    </submittedName>
</protein>
<dbReference type="EMBL" id="KN835446">
    <property type="protein sequence ID" value="KIK37510.1"/>
    <property type="molecule type" value="Genomic_DNA"/>
</dbReference>
<dbReference type="InParanoid" id="A0A0C9ZJB4"/>
<name>A0A0C9ZJB4_9AGAM</name>
<evidence type="ECO:0000313" key="2">
    <source>
        <dbReference type="Proteomes" id="UP000054485"/>
    </source>
</evidence>
<gene>
    <name evidence="1" type="ORF">CY34DRAFT_454315</name>
</gene>
<accession>A0A0C9ZJB4</accession>
<proteinExistence type="predicted"/>
<dbReference type="Proteomes" id="UP000054485">
    <property type="component" value="Unassembled WGS sequence"/>
</dbReference>